<gene>
    <name evidence="3" type="primary">BQ5605_C002g01517</name>
    <name evidence="3" type="ORF">BQ5605_C002G01517</name>
</gene>
<feature type="domain" description="NADP-dependent oxidoreductase" evidence="2">
    <location>
        <begin position="17"/>
        <end position="191"/>
    </location>
</feature>
<organism evidence="3 4">
    <name type="scientific">Microbotryum silenes-dioicae</name>
    <dbReference type="NCBI Taxonomy" id="796604"/>
    <lineage>
        <taxon>Eukaryota</taxon>
        <taxon>Fungi</taxon>
        <taxon>Dikarya</taxon>
        <taxon>Basidiomycota</taxon>
        <taxon>Pucciniomycotina</taxon>
        <taxon>Microbotryomycetes</taxon>
        <taxon>Microbotryales</taxon>
        <taxon>Microbotryaceae</taxon>
        <taxon>Microbotryum</taxon>
    </lineage>
</organism>
<keyword evidence="4" id="KW-1185">Reference proteome</keyword>
<sequence>MPNDTFTIDGQTWPRPGFGAMGLSAFYGKTNFEEAQHTLRAAIKSCGTPRMSGTDLGSSADSSYGFGKNEELISSILASDPELRKKVFLVSKWGLRWGSSIPGGFKVDGSPEYFEQAIEASIKRLGFTPDAYLLHRVDSQTDIEESIRAMDKARKAGKFKYLGVSECSAATLRKISKITKIDFIEVECELGRTSADDRPFLASGADQILHLAVHLADSLWTLDMERNGVLETCKELGVLVNAYSPLGRGFLTGRYKTAADFKNDEDWRASLPRLQEEVFEQNYKIVEEIEKIAQRKGCTKGQLALAWLLAQGDNIIPIPGTKSEKYLLENFASRKIELTDEEVKELRTIAEKHAPVGTRYQESGMGTLEG</sequence>
<dbReference type="AlphaFoldDB" id="A0A2X0MTR5"/>
<dbReference type="Pfam" id="PF00248">
    <property type="entry name" value="Aldo_ket_red"/>
    <property type="match status" value="2"/>
</dbReference>
<evidence type="ECO:0000256" key="1">
    <source>
        <dbReference type="ARBA" id="ARBA00023002"/>
    </source>
</evidence>
<evidence type="ECO:0000313" key="4">
    <source>
        <dbReference type="Proteomes" id="UP000249464"/>
    </source>
</evidence>
<dbReference type="Proteomes" id="UP000249464">
    <property type="component" value="Unassembled WGS sequence"/>
</dbReference>
<dbReference type="InterPro" id="IPR050791">
    <property type="entry name" value="Aldo-Keto_reductase"/>
</dbReference>
<protein>
    <submittedName>
        <fullName evidence="3">BQ5605_C002g01517 protein</fullName>
    </submittedName>
</protein>
<dbReference type="GO" id="GO:0005737">
    <property type="term" value="C:cytoplasm"/>
    <property type="evidence" value="ECO:0007669"/>
    <property type="project" value="TreeGrafter"/>
</dbReference>
<keyword evidence="1" id="KW-0560">Oxidoreductase</keyword>
<dbReference type="STRING" id="796604.A0A2X0MTR5"/>
<evidence type="ECO:0000259" key="2">
    <source>
        <dbReference type="Pfam" id="PF00248"/>
    </source>
</evidence>
<dbReference type="InterPro" id="IPR023210">
    <property type="entry name" value="NADP_OxRdtase_dom"/>
</dbReference>
<accession>A0A2X0MTR5</accession>
<dbReference type="Gene3D" id="3.20.20.100">
    <property type="entry name" value="NADP-dependent oxidoreductase domain"/>
    <property type="match status" value="1"/>
</dbReference>
<feature type="domain" description="NADP-dependent oxidoreductase" evidence="2">
    <location>
        <begin position="223"/>
        <end position="350"/>
    </location>
</feature>
<dbReference type="InterPro" id="IPR036812">
    <property type="entry name" value="NAD(P)_OxRdtase_dom_sf"/>
</dbReference>
<proteinExistence type="predicted"/>
<dbReference type="EMBL" id="FQNC01000041">
    <property type="protein sequence ID" value="SGY33626.1"/>
    <property type="molecule type" value="Genomic_DNA"/>
</dbReference>
<name>A0A2X0MTR5_9BASI</name>
<dbReference type="PANTHER" id="PTHR43625:SF7">
    <property type="entry name" value="REDUCTASE (YAKC), PUTATIVE (AFU_ORTHOLOGUE AFUA_8G01560)-RELATED"/>
    <property type="match status" value="1"/>
</dbReference>
<reference evidence="3 4" key="1">
    <citation type="submission" date="2016-11" db="EMBL/GenBank/DDBJ databases">
        <authorList>
            <person name="Jaros S."/>
            <person name="Januszkiewicz K."/>
            <person name="Wedrychowicz H."/>
        </authorList>
    </citation>
    <scope>NUCLEOTIDE SEQUENCE [LARGE SCALE GENOMIC DNA]</scope>
</reference>
<dbReference type="PANTHER" id="PTHR43625">
    <property type="entry name" value="AFLATOXIN B1 ALDEHYDE REDUCTASE"/>
    <property type="match status" value="1"/>
</dbReference>
<dbReference type="SUPFAM" id="SSF51430">
    <property type="entry name" value="NAD(P)-linked oxidoreductase"/>
    <property type="match status" value="1"/>
</dbReference>
<dbReference type="GO" id="GO:0016491">
    <property type="term" value="F:oxidoreductase activity"/>
    <property type="evidence" value="ECO:0007669"/>
    <property type="project" value="UniProtKB-KW"/>
</dbReference>
<evidence type="ECO:0000313" key="3">
    <source>
        <dbReference type="EMBL" id="SGY33626.1"/>
    </source>
</evidence>